<dbReference type="Pfam" id="PF24072">
    <property type="entry name" value="T7_gp14"/>
    <property type="match status" value="1"/>
</dbReference>
<protein>
    <submittedName>
        <fullName evidence="1">Internal virion protein B</fullName>
    </submittedName>
</protein>
<accession>A0AAE9BM95</accession>
<keyword evidence="2" id="KW-1185">Reference proteome</keyword>
<dbReference type="EMBL" id="MZ666938">
    <property type="protein sequence ID" value="UAJ16912.1"/>
    <property type="molecule type" value="Genomic_DNA"/>
</dbReference>
<dbReference type="InterPro" id="IPR038996">
    <property type="entry name" value="Gp14"/>
</dbReference>
<name>A0AAE9BM95_9CAUD</name>
<reference evidence="1" key="1">
    <citation type="submission" date="2021-07" db="EMBL/GenBank/DDBJ databases">
        <title>A sheep in wolf's clothing: the temperate origins of bacteriophage T7.</title>
        <authorList>
            <person name="Boeckman J.X."/>
            <person name="Korn A."/>
            <person name="Yao G."/>
            <person name="Ravindran A."/>
            <person name="Gonzalez C."/>
            <person name="Gill J."/>
        </authorList>
    </citation>
    <scope>NUCLEOTIDE SEQUENCE</scope>
</reference>
<gene>
    <name evidence="1" type="ORF">CPT_ProddE_032</name>
</gene>
<sequence length="205" mass="22143">MCDGGVFSIPITSMLIGTATALAGAEQSRQQAEAQANYQEAQAAEYARVSDLNNKAAVQEYANQAAAERITQMQEQEATSEKIQETQREALEKKGTMLASTNAAGGALTMLMADYDRQEAMRKDSMRHQLDMSSVNHELNIAAMHDKAQNRINSQANYVSPGVSSTNSFLTTALGIGSSAITAFGYYDKYSNKGANDIKAVKKEP</sequence>
<evidence type="ECO:0000313" key="1">
    <source>
        <dbReference type="EMBL" id="UAJ16912.1"/>
    </source>
</evidence>
<organism evidence="1 2">
    <name type="scientific">Desulfovibrio phage ProddE</name>
    <dbReference type="NCBI Taxonomy" id="2866661"/>
    <lineage>
        <taxon>Viruses</taxon>
        <taxon>Duplodnaviria</taxon>
        <taxon>Heunggongvirae</taxon>
        <taxon>Uroviricota</taxon>
        <taxon>Caudoviricetes</taxon>
        <taxon>Autographivirales</taxon>
        <taxon>Autographivirales incertae sedis</taxon>
        <taxon>Proddevirus</taxon>
        <taxon>Proddevirus proddE</taxon>
    </lineage>
</organism>
<proteinExistence type="predicted"/>
<dbReference type="Proteomes" id="UP000827424">
    <property type="component" value="Segment"/>
</dbReference>
<evidence type="ECO:0000313" key="2">
    <source>
        <dbReference type="Proteomes" id="UP000827424"/>
    </source>
</evidence>